<feature type="domain" description="Glycosyl hydrolase family 13 catalytic" evidence="1">
    <location>
        <begin position="246"/>
        <end position="639"/>
    </location>
</feature>
<organism evidence="2 3">
    <name type="scientific">Candidatus Ornithospirochaeta avicola</name>
    <dbReference type="NCBI Taxonomy" id="2840896"/>
    <lineage>
        <taxon>Bacteria</taxon>
        <taxon>Pseudomonadati</taxon>
        <taxon>Spirochaetota</taxon>
        <taxon>Spirochaetia</taxon>
        <taxon>Spirochaetales</taxon>
        <taxon>Spirochaetaceae</taxon>
        <taxon>Spirochaetaceae incertae sedis</taxon>
        <taxon>Candidatus Ornithospirochaeta</taxon>
    </lineage>
</organism>
<dbReference type="GO" id="GO:0005975">
    <property type="term" value="P:carbohydrate metabolic process"/>
    <property type="evidence" value="ECO:0007669"/>
    <property type="project" value="InterPro"/>
</dbReference>
<dbReference type="InterPro" id="IPR017853">
    <property type="entry name" value="GH"/>
</dbReference>
<dbReference type="EMBL" id="DXHU01000013">
    <property type="protein sequence ID" value="HIV98731.1"/>
    <property type="molecule type" value="Genomic_DNA"/>
</dbReference>
<sequence length="1079" mass="124940">MKEEGKSEFVSAAKLHATSVLHLLYQTVLTRLMAEGQSDFFTRKINLINSNDELKKALDFYSSVFPSPVLEERRKKKESPVLLEEEDSRAFFIHQIMLNNPAMISACRAFINPEGLVYPAGTASLASLLSAYIKDESRNGKALEDEDFFTLLTKPARLYPNSLSEQIKYIIREWAHLLPDYLIDILKQALDFIREEEKDRGMPGPPGPMPVTDYSEEMNEYEAFSDDSNWMPRVVMMAKCTLVWLDQLSKMYKREITRLDQIPDRELDLLKERGFTALWLIGLWERSDASKRIKNLCGNPDAEASAYSLKDYDISSQIGGWEALDNLRQRCKVRGIRLASDMVPNHTGLDGNWVYEHPDYYISQDWPPFPSYTYNGPDLSNNPDFEVKIEDHYYDRTDAAVTFRLVDRRNGKVRYVFHGNDGTSMPWNDTAQLDYLNPETREAVIQKIIHVAKNFPIIRFDAAMTLAKRHIQRLWYPKLGEAGDIAGRAAHSMSNENFNASIPNEFWREVVDRIASEVPDTLLLAEAFWMMEGYFVRTLGMHRVYNSAFMNMLKNQENEKYRLGIKNTLVFEPEILKRYVNFMNNPDEETAIAQFGDGDRYFGVATLLATLPGLPMVGHGQIEGYHEKYGMEYKRAYWDERPNDYLVGEHYRRIFPLFKRRYLFSNVEHFNLYDCYDNGRVEESVYAYVNGEGNERTLVLYNNRYERVYGNIKTSVPKKVRGKENETRTIQLADNLGLSFRARRYVIFENFSDGLFYLMPSIKLFEEGLSFSLNGYESRVYWNIREVEDTDGAYEILYNTYHERGIRDINTAIALIRLRPLYSLFDIMRSRNFYLAIKKIADGVSTIQDERAMLLTCAEVYTKIAEVYPSFDDVLKAMLGDYTEVDAKLMIQEVKTFSSLMKRKNANALNIWADFEDALSFLLLVSVALRPFKMESVADTMKVADQILPEHMFEDAAKEAELEKDDARLASHAAAIFLKAGDMISYKETKDPVKVLSILAEDDAVKDFAVINEYQGIKWYNKERMQLLILVSALSLKLKYHKRGFDSDAFASILLNREMKSEYQLDRLLGKDKEEKDEK</sequence>
<dbReference type="Pfam" id="PF00128">
    <property type="entry name" value="Alpha-amylase"/>
    <property type="match status" value="1"/>
</dbReference>
<name>A0A9D1TNA9_9SPIO</name>
<gene>
    <name evidence="2" type="ORF">IAB12_02995</name>
</gene>
<reference evidence="2" key="1">
    <citation type="journal article" date="2021" name="PeerJ">
        <title>Extensive microbial diversity within the chicken gut microbiome revealed by metagenomics and culture.</title>
        <authorList>
            <person name="Gilroy R."/>
            <person name="Ravi A."/>
            <person name="Getino M."/>
            <person name="Pursley I."/>
            <person name="Horton D.L."/>
            <person name="Alikhan N.F."/>
            <person name="Baker D."/>
            <person name="Gharbi K."/>
            <person name="Hall N."/>
            <person name="Watson M."/>
            <person name="Adriaenssens E.M."/>
            <person name="Foster-Nyarko E."/>
            <person name="Jarju S."/>
            <person name="Secka A."/>
            <person name="Antonio M."/>
            <person name="Oren A."/>
            <person name="Chaudhuri R.R."/>
            <person name="La Ragione R."/>
            <person name="Hildebrand F."/>
            <person name="Pallen M.J."/>
        </authorList>
    </citation>
    <scope>NUCLEOTIDE SEQUENCE</scope>
    <source>
        <strain evidence="2">Gambia11-129</strain>
    </source>
</reference>
<dbReference type="PANTHER" id="PTHR47786">
    <property type="entry name" value="ALPHA-1,4-GLUCAN:MALTOSE-1-PHOSPHATE MALTOSYLTRANSFERASE"/>
    <property type="match status" value="1"/>
</dbReference>
<dbReference type="InterPro" id="IPR006047">
    <property type="entry name" value="GH13_cat_dom"/>
</dbReference>
<dbReference type="AlphaFoldDB" id="A0A9D1TNA9"/>
<dbReference type="PANTHER" id="PTHR47786:SF2">
    <property type="entry name" value="GLYCOSYL HYDROLASE FAMILY 13 CATALYTIC DOMAIN-CONTAINING PROTEIN"/>
    <property type="match status" value="1"/>
</dbReference>
<protein>
    <submittedName>
        <fullName evidence="2">Alpha-amylase</fullName>
    </submittedName>
</protein>
<accession>A0A9D1TNA9</accession>
<dbReference type="SMART" id="SM00642">
    <property type="entry name" value="Aamy"/>
    <property type="match status" value="1"/>
</dbReference>
<reference evidence="2" key="2">
    <citation type="submission" date="2021-04" db="EMBL/GenBank/DDBJ databases">
        <authorList>
            <person name="Gilroy R."/>
        </authorList>
    </citation>
    <scope>NUCLEOTIDE SEQUENCE</scope>
    <source>
        <strain evidence="2">Gambia11-129</strain>
    </source>
</reference>
<dbReference type="Proteomes" id="UP000823936">
    <property type="component" value="Unassembled WGS sequence"/>
</dbReference>
<proteinExistence type="predicted"/>
<evidence type="ECO:0000259" key="1">
    <source>
        <dbReference type="SMART" id="SM00642"/>
    </source>
</evidence>
<comment type="caution">
    <text evidence="2">The sequence shown here is derived from an EMBL/GenBank/DDBJ whole genome shotgun (WGS) entry which is preliminary data.</text>
</comment>
<evidence type="ECO:0000313" key="2">
    <source>
        <dbReference type="EMBL" id="HIV98731.1"/>
    </source>
</evidence>
<dbReference type="Gene3D" id="3.20.20.80">
    <property type="entry name" value="Glycosidases"/>
    <property type="match status" value="1"/>
</dbReference>
<dbReference type="SUPFAM" id="SSF51445">
    <property type="entry name" value="(Trans)glycosidases"/>
    <property type="match status" value="1"/>
</dbReference>
<evidence type="ECO:0000313" key="3">
    <source>
        <dbReference type="Proteomes" id="UP000823936"/>
    </source>
</evidence>